<feature type="compositionally biased region" description="Basic and acidic residues" evidence="1">
    <location>
        <begin position="24"/>
        <end position="33"/>
    </location>
</feature>
<proteinExistence type="predicted"/>
<organism evidence="2 3">
    <name type="scientific">Pyrenophora tritici-repentis</name>
    <dbReference type="NCBI Taxonomy" id="45151"/>
    <lineage>
        <taxon>Eukaryota</taxon>
        <taxon>Fungi</taxon>
        <taxon>Dikarya</taxon>
        <taxon>Ascomycota</taxon>
        <taxon>Pezizomycotina</taxon>
        <taxon>Dothideomycetes</taxon>
        <taxon>Pleosporomycetidae</taxon>
        <taxon>Pleosporales</taxon>
        <taxon>Pleosporineae</taxon>
        <taxon>Pleosporaceae</taxon>
        <taxon>Pyrenophora</taxon>
    </lineage>
</organism>
<feature type="compositionally biased region" description="Basic and acidic residues" evidence="1">
    <location>
        <begin position="1"/>
        <end position="15"/>
    </location>
</feature>
<dbReference type="EMBL" id="NQIK02000002">
    <property type="protein sequence ID" value="KAF7575101.1"/>
    <property type="molecule type" value="Genomic_DNA"/>
</dbReference>
<dbReference type="GeneID" id="90955571"/>
<dbReference type="KEGG" id="ptrr:90955571"/>
<feature type="region of interest" description="Disordered" evidence="1">
    <location>
        <begin position="1"/>
        <end position="33"/>
    </location>
</feature>
<evidence type="ECO:0000313" key="2">
    <source>
        <dbReference type="EMBL" id="KAF7575101.1"/>
    </source>
</evidence>
<protein>
    <submittedName>
        <fullName evidence="2">Uncharacterized protein</fullName>
    </submittedName>
</protein>
<gene>
    <name evidence="2" type="ORF">PtrM4_067250</name>
</gene>
<name>A0A2W1DZ93_9PLEO</name>
<accession>A0A2W1DZ93</accession>
<dbReference type="AlphaFoldDB" id="A0A2W1DZ93"/>
<comment type="caution">
    <text evidence="2">The sequence shown here is derived from an EMBL/GenBank/DDBJ whole genome shotgun (WGS) entry which is preliminary data.</text>
</comment>
<evidence type="ECO:0000313" key="3">
    <source>
        <dbReference type="Proteomes" id="UP000245464"/>
    </source>
</evidence>
<reference evidence="2" key="1">
    <citation type="journal article" date="2018" name="BMC Genomics">
        <title>Comparative genomics of the wheat fungal pathogen Pyrenophora tritici-repentis reveals chromosomal variations and genome plasticity.</title>
        <authorList>
            <person name="Moolhuijzen P."/>
            <person name="See P.T."/>
            <person name="Hane J.K."/>
            <person name="Shi G."/>
            <person name="Liu Z."/>
            <person name="Oliver R.P."/>
            <person name="Moffat C.S."/>
        </authorList>
    </citation>
    <scope>NUCLEOTIDE SEQUENCE [LARGE SCALE GENOMIC DNA]</scope>
    <source>
        <strain evidence="2">M4</strain>
    </source>
</reference>
<dbReference type="RefSeq" id="XP_065964394.1">
    <property type="nucleotide sequence ID" value="XM_066105767.1"/>
</dbReference>
<evidence type="ECO:0000256" key="1">
    <source>
        <dbReference type="SAM" id="MobiDB-lite"/>
    </source>
</evidence>
<sequence>MRSAPKNETEAERDAQASSTMDTAEVKEVEHSGVKLYSNADEYINEDDADDIDEYYLDSENEEQHV</sequence>
<dbReference type="Proteomes" id="UP000245464">
    <property type="component" value="Chromosome 2"/>
</dbReference>